<evidence type="ECO:0000313" key="2">
    <source>
        <dbReference type="Proteomes" id="UP001054945"/>
    </source>
</evidence>
<dbReference type="Proteomes" id="UP001054945">
    <property type="component" value="Unassembled WGS sequence"/>
</dbReference>
<dbReference type="AlphaFoldDB" id="A0AAV4RMG1"/>
<proteinExistence type="predicted"/>
<organism evidence="1 2">
    <name type="scientific">Caerostris extrusa</name>
    <name type="common">Bark spider</name>
    <name type="synonym">Caerostris bankana</name>
    <dbReference type="NCBI Taxonomy" id="172846"/>
    <lineage>
        <taxon>Eukaryota</taxon>
        <taxon>Metazoa</taxon>
        <taxon>Ecdysozoa</taxon>
        <taxon>Arthropoda</taxon>
        <taxon>Chelicerata</taxon>
        <taxon>Arachnida</taxon>
        <taxon>Araneae</taxon>
        <taxon>Araneomorphae</taxon>
        <taxon>Entelegynae</taxon>
        <taxon>Araneoidea</taxon>
        <taxon>Araneidae</taxon>
        <taxon>Caerostris</taxon>
    </lineage>
</organism>
<protein>
    <submittedName>
        <fullName evidence="1">Uncharacterized protein</fullName>
    </submittedName>
</protein>
<keyword evidence="2" id="KW-1185">Reference proteome</keyword>
<dbReference type="EMBL" id="BPLR01008023">
    <property type="protein sequence ID" value="GIY21470.1"/>
    <property type="molecule type" value="Genomic_DNA"/>
</dbReference>
<evidence type="ECO:0000313" key="1">
    <source>
        <dbReference type="EMBL" id="GIY21470.1"/>
    </source>
</evidence>
<sequence length="80" mass="9147">MNDEIFETAIQLDSLVVKLGIPLFKLSVSRDEVRRIDKVNKKSLPLVLSVETDLSPQINLKINSKRKSYEKLKQPGHTEN</sequence>
<gene>
    <name evidence="1" type="ORF">CEXT_250261</name>
</gene>
<reference evidence="1 2" key="1">
    <citation type="submission" date="2021-06" db="EMBL/GenBank/DDBJ databases">
        <title>Caerostris extrusa draft genome.</title>
        <authorList>
            <person name="Kono N."/>
            <person name="Arakawa K."/>
        </authorList>
    </citation>
    <scope>NUCLEOTIDE SEQUENCE [LARGE SCALE GENOMIC DNA]</scope>
</reference>
<name>A0AAV4RMG1_CAEEX</name>
<accession>A0AAV4RMG1</accession>
<comment type="caution">
    <text evidence="1">The sequence shown here is derived from an EMBL/GenBank/DDBJ whole genome shotgun (WGS) entry which is preliminary data.</text>
</comment>